<dbReference type="EMBL" id="RWJN01000439">
    <property type="protein sequence ID" value="TCD61687.1"/>
    <property type="molecule type" value="Genomic_DNA"/>
</dbReference>
<dbReference type="Proteomes" id="UP000292702">
    <property type="component" value="Unassembled WGS sequence"/>
</dbReference>
<feature type="domain" description="F-box" evidence="1">
    <location>
        <begin position="1"/>
        <end position="55"/>
    </location>
</feature>
<gene>
    <name evidence="2" type="ORF">EIP91_008038</name>
</gene>
<proteinExistence type="predicted"/>
<sequence length="333" mass="37507">MATISSLPNELLIAIFSYVAPDARAGQITTTVGRVSKLFHNLVQSSGLDVLYASVRGFKRMQKFLTLIKSRNMAQKRVESLLLVVARNDDVDRICGATALSILEAVLSNIDASRLHTLFIHIFTCYGVPSLHLRVPLPSLTDLHLSGLVAVPPEGHPSPSPNIKHLQLLRLHELFEEEDAFPRYIHNIAPNILHLKLSVRTLQYRYFESLYDLIPLVYCDSDALANQGRTAFPDSLKQIVACLTYDCNNPIRVPEYPPIFTVLAEKLGLDFRERCEPAPLVVVLPEEGQQDYIPERKEADQGEAEFVGTFVRTWMDMNLGQWTPWSPLDKGKF</sequence>
<dbReference type="InterPro" id="IPR001810">
    <property type="entry name" value="F-box_dom"/>
</dbReference>
<dbReference type="SUPFAM" id="SSF81383">
    <property type="entry name" value="F-box domain"/>
    <property type="match status" value="1"/>
</dbReference>
<accession>A0A4V2MVA4</accession>
<organism evidence="2 3">
    <name type="scientific">Steccherinum ochraceum</name>
    <dbReference type="NCBI Taxonomy" id="92696"/>
    <lineage>
        <taxon>Eukaryota</taxon>
        <taxon>Fungi</taxon>
        <taxon>Dikarya</taxon>
        <taxon>Basidiomycota</taxon>
        <taxon>Agaricomycotina</taxon>
        <taxon>Agaricomycetes</taxon>
        <taxon>Polyporales</taxon>
        <taxon>Steccherinaceae</taxon>
        <taxon>Steccherinum</taxon>
    </lineage>
</organism>
<reference evidence="2 3" key="1">
    <citation type="submission" date="2018-11" db="EMBL/GenBank/DDBJ databases">
        <title>Genome assembly of Steccherinum ochraceum LE-BIN_3174, the white-rot fungus of the Steccherinaceae family (The Residual Polyporoid clade, Polyporales, Basidiomycota).</title>
        <authorList>
            <person name="Fedorova T.V."/>
            <person name="Glazunova O.A."/>
            <person name="Landesman E.O."/>
            <person name="Moiseenko K.V."/>
            <person name="Psurtseva N.V."/>
            <person name="Savinova O.S."/>
            <person name="Shakhova N.V."/>
            <person name="Tyazhelova T.V."/>
            <person name="Vasina D.V."/>
        </authorList>
    </citation>
    <scope>NUCLEOTIDE SEQUENCE [LARGE SCALE GENOMIC DNA]</scope>
    <source>
        <strain evidence="2 3">LE-BIN_3174</strain>
    </source>
</reference>
<keyword evidence="3" id="KW-1185">Reference proteome</keyword>
<comment type="caution">
    <text evidence="2">The sequence shown here is derived from an EMBL/GenBank/DDBJ whole genome shotgun (WGS) entry which is preliminary data.</text>
</comment>
<evidence type="ECO:0000259" key="1">
    <source>
        <dbReference type="PROSITE" id="PS50181"/>
    </source>
</evidence>
<dbReference type="CDD" id="cd09917">
    <property type="entry name" value="F-box_SF"/>
    <property type="match status" value="1"/>
</dbReference>
<name>A0A4V2MVA4_9APHY</name>
<dbReference type="PROSITE" id="PS50181">
    <property type="entry name" value="FBOX"/>
    <property type="match status" value="1"/>
</dbReference>
<evidence type="ECO:0000313" key="2">
    <source>
        <dbReference type="EMBL" id="TCD61687.1"/>
    </source>
</evidence>
<dbReference type="AlphaFoldDB" id="A0A4V2MVA4"/>
<protein>
    <recommendedName>
        <fullName evidence="1">F-box domain-containing protein</fullName>
    </recommendedName>
</protein>
<evidence type="ECO:0000313" key="3">
    <source>
        <dbReference type="Proteomes" id="UP000292702"/>
    </source>
</evidence>
<dbReference type="InterPro" id="IPR036047">
    <property type="entry name" value="F-box-like_dom_sf"/>
</dbReference>